<dbReference type="EMBL" id="GL891304">
    <property type="protein sequence ID" value="EGO57746.1"/>
    <property type="molecule type" value="Genomic_DNA"/>
</dbReference>
<evidence type="ECO:0000313" key="2">
    <source>
        <dbReference type="EMBL" id="EGO57746.1"/>
    </source>
</evidence>
<proteinExistence type="predicted"/>
<sequence length="137" mass="15040">MGEAGDMPRVKDIGRGRGRGKEHLGDKEGELRMRLGWNAMADCTVARMDLGPNVMKLRTRPRSSKHCSVEVLEFSSLAQSTSLTANNQLTSSIQFWSDSAATCPAISSASPTVVPSDFKFDSRTGQIMWPGFFQLEN</sequence>
<accession>F8MM72</accession>
<reference evidence="3" key="1">
    <citation type="journal article" date="2011" name="Genetics">
        <title>Massive changes in genome architecture accompany the transition to self-fertility in the filamentous fungus Neurospora tetrasperma.</title>
        <authorList>
            <person name="Ellison C.E."/>
            <person name="Stajich J.E."/>
            <person name="Jacobson D.J."/>
            <person name="Natvig D.O."/>
            <person name="Lapidus A."/>
            <person name="Foster B."/>
            <person name="Aerts A."/>
            <person name="Riley R."/>
            <person name="Lindquist E.A."/>
            <person name="Grigoriev I.V."/>
            <person name="Taylor J.W."/>
        </authorList>
    </citation>
    <scope>NUCLEOTIDE SEQUENCE [LARGE SCALE GENOMIC DNA]</scope>
    <source>
        <strain evidence="3">FGSC 2508 / P0657</strain>
    </source>
</reference>
<evidence type="ECO:0000256" key="1">
    <source>
        <dbReference type="SAM" id="MobiDB-lite"/>
    </source>
</evidence>
<keyword evidence="3" id="KW-1185">Reference proteome</keyword>
<dbReference type="GeneID" id="20822481"/>
<dbReference type="RefSeq" id="XP_009850841.1">
    <property type="nucleotide sequence ID" value="XM_009852539.1"/>
</dbReference>
<dbReference type="VEuPathDB" id="FungiDB:NEUTE1DRAFT_109942"/>
<dbReference type="Proteomes" id="UP000008065">
    <property type="component" value="Unassembled WGS sequence"/>
</dbReference>
<protein>
    <submittedName>
        <fullName evidence="2">Uncharacterized protein</fullName>
    </submittedName>
</protein>
<dbReference type="HOGENOM" id="CLU_2004532_0_0_1"/>
<gene>
    <name evidence="2" type="ORF">NEUTE1DRAFT_109942</name>
</gene>
<evidence type="ECO:0000313" key="3">
    <source>
        <dbReference type="Proteomes" id="UP000008065"/>
    </source>
</evidence>
<organism evidence="2 3">
    <name type="scientific">Neurospora tetrasperma (strain FGSC 2508 / ATCC MYA-4615 / P0657)</name>
    <dbReference type="NCBI Taxonomy" id="510951"/>
    <lineage>
        <taxon>Eukaryota</taxon>
        <taxon>Fungi</taxon>
        <taxon>Dikarya</taxon>
        <taxon>Ascomycota</taxon>
        <taxon>Pezizomycotina</taxon>
        <taxon>Sordariomycetes</taxon>
        <taxon>Sordariomycetidae</taxon>
        <taxon>Sordariales</taxon>
        <taxon>Sordariaceae</taxon>
        <taxon>Neurospora</taxon>
    </lineage>
</organism>
<dbReference type="AlphaFoldDB" id="F8MM72"/>
<feature type="region of interest" description="Disordered" evidence="1">
    <location>
        <begin position="1"/>
        <end position="27"/>
    </location>
</feature>
<name>F8MM72_NEUT8</name>
<dbReference type="KEGG" id="nte:NEUTE1DRAFT109942"/>